<dbReference type="Pfam" id="PF14039">
    <property type="entry name" value="YusW"/>
    <property type="match status" value="1"/>
</dbReference>
<comment type="caution">
    <text evidence="1">The sequence shown here is derived from an EMBL/GenBank/DDBJ whole genome shotgun (WGS) entry which is preliminary data.</text>
</comment>
<keyword evidence="2" id="KW-1185">Reference proteome</keyword>
<organism evidence="1 2">
    <name type="scientific">Halalkalibacter alkalisediminis</name>
    <dbReference type="NCBI Taxonomy" id="935616"/>
    <lineage>
        <taxon>Bacteria</taxon>
        <taxon>Bacillati</taxon>
        <taxon>Bacillota</taxon>
        <taxon>Bacilli</taxon>
        <taxon>Bacillales</taxon>
        <taxon>Bacillaceae</taxon>
        <taxon>Halalkalibacter</taxon>
    </lineage>
</organism>
<evidence type="ECO:0000313" key="1">
    <source>
        <dbReference type="EMBL" id="MFC0561883.1"/>
    </source>
</evidence>
<reference evidence="1 2" key="1">
    <citation type="submission" date="2024-09" db="EMBL/GenBank/DDBJ databases">
        <authorList>
            <person name="Sun Q."/>
            <person name="Mori K."/>
        </authorList>
    </citation>
    <scope>NUCLEOTIDE SEQUENCE [LARGE SCALE GENOMIC DNA]</scope>
    <source>
        <strain evidence="1 2">NCAIM B.02301</strain>
    </source>
</reference>
<dbReference type="EMBL" id="JBHLTR010000082">
    <property type="protein sequence ID" value="MFC0561883.1"/>
    <property type="molecule type" value="Genomic_DNA"/>
</dbReference>
<evidence type="ECO:0000313" key="2">
    <source>
        <dbReference type="Proteomes" id="UP001589833"/>
    </source>
</evidence>
<sequence>MKVKLLFIALVYWLIVLGALGMNSVEAAPMVIDFELEIELNNTTEFEMDYEMENHKMEAKYKAPGTATKYGQEAQKMIEPFLNELNLSPDSNKEELKKQILAILELTPNDVVEFELEVKFDTGAKLKLDQ</sequence>
<name>A0ABV6NMA8_9BACI</name>
<gene>
    <name evidence="1" type="ORF">ACFFH4_23655</name>
</gene>
<dbReference type="RefSeq" id="WP_273844017.1">
    <property type="nucleotide sequence ID" value="NZ_JAQQWT010000007.1"/>
</dbReference>
<protein>
    <submittedName>
        <fullName evidence="1">YusW family protein</fullName>
    </submittedName>
</protein>
<dbReference type="InterPro" id="IPR025623">
    <property type="entry name" value="YusW"/>
</dbReference>
<accession>A0ABV6NMA8</accession>
<dbReference type="Proteomes" id="UP001589833">
    <property type="component" value="Unassembled WGS sequence"/>
</dbReference>
<proteinExistence type="predicted"/>